<comment type="caution">
    <text evidence="8">The sequence shown here is derived from an EMBL/GenBank/DDBJ whole genome shotgun (WGS) entry which is preliminary data.</text>
</comment>
<keyword evidence="2 6" id="KW-0805">Transcription regulation</keyword>
<dbReference type="InterPro" id="IPR001289">
    <property type="entry name" value="NFYA"/>
</dbReference>
<feature type="compositionally biased region" description="Basic and acidic residues" evidence="7">
    <location>
        <begin position="189"/>
        <end position="205"/>
    </location>
</feature>
<keyword evidence="5 6" id="KW-0539">Nucleus</keyword>
<organism evidence="8 9">
    <name type="scientific">Nepenthes gracilis</name>
    <name type="common">Slender pitcher plant</name>
    <dbReference type="NCBI Taxonomy" id="150966"/>
    <lineage>
        <taxon>Eukaryota</taxon>
        <taxon>Viridiplantae</taxon>
        <taxon>Streptophyta</taxon>
        <taxon>Embryophyta</taxon>
        <taxon>Tracheophyta</taxon>
        <taxon>Spermatophyta</taxon>
        <taxon>Magnoliopsida</taxon>
        <taxon>eudicotyledons</taxon>
        <taxon>Gunneridae</taxon>
        <taxon>Pentapetalae</taxon>
        <taxon>Caryophyllales</taxon>
        <taxon>Nepenthaceae</taxon>
        <taxon>Nepenthes</taxon>
    </lineage>
</organism>
<comment type="similarity">
    <text evidence="6">Belongs to the NFYA/HAP2 subunit family.</text>
</comment>
<dbReference type="Gene3D" id="6.10.250.2430">
    <property type="match status" value="1"/>
</dbReference>
<proteinExistence type="inferred from homology"/>
<comment type="subunit">
    <text evidence="6">Heterotrimer.</text>
</comment>
<keyword evidence="3 6" id="KW-0238">DNA-binding</keyword>
<gene>
    <name evidence="8" type="ORF">Nepgr_013321</name>
</gene>
<protein>
    <recommendedName>
        <fullName evidence="6">Nuclear transcription factor Y subunit</fullName>
    </recommendedName>
</protein>
<dbReference type="PRINTS" id="PR00616">
    <property type="entry name" value="CCAATSUBUNTB"/>
</dbReference>
<accession>A0AAD3SH80</accession>
<evidence type="ECO:0000256" key="3">
    <source>
        <dbReference type="ARBA" id="ARBA00023125"/>
    </source>
</evidence>
<feature type="region of interest" description="Disordered" evidence="7">
    <location>
        <begin position="275"/>
        <end position="298"/>
    </location>
</feature>
<name>A0AAD3SH80_NEPGR</name>
<comment type="function">
    <text evidence="6">Component of the sequence-specific heterotrimeric transcription factor (NF-Y) which specifically recognizes a 5'-CCAAT-3' box motif found in the promoters of its target genes.</text>
</comment>
<evidence type="ECO:0000256" key="2">
    <source>
        <dbReference type="ARBA" id="ARBA00023015"/>
    </source>
</evidence>
<sequence>MPSKSTVVNQAEPNSCTVPTSAVCTEQWWRGSGCDPIASLEIGGYPTGSSSLNGIGASKDDQSEDVPEDHTSKDPQTTVFVQPDHQKLQHGVPTTLIGNGECIEQPPQACAANPYPDLYYGRVMTAFGPQPLVHSQFYGMHQSRMPLPLEMTQEPVYVNAKQYHGIMRRRQSRAKALLEKKLTRGRKPYLHESRHQHALKRERGSGGRFAKKSDVIASSHAAEERGNRDSSASALSLESAGMGQLPLNSASEGYAKAGRGGLFQYHSDFQASACHPHASNSRAEGDLSNQQWGSMSTN</sequence>
<dbReference type="Pfam" id="PF02045">
    <property type="entry name" value="CBFB_NFYA"/>
    <property type="match status" value="1"/>
</dbReference>
<dbReference type="PROSITE" id="PS51152">
    <property type="entry name" value="NFYA_HAP2_2"/>
    <property type="match status" value="1"/>
</dbReference>
<evidence type="ECO:0000256" key="1">
    <source>
        <dbReference type="ARBA" id="ARBA00004123"/>
    </source>
</evidence>
<dbReference type="PANTHER" id="PTHR12632">
    <property type="entry name" value="TRANSCRIPTION FACTOR NF-Y ALPHA-RELATED"/>
    <property type="match status" value="1"/>
</dbReference>
<dbReference type="GO" id="GO:0003700">
    <property type="term" value="F:DNA-binding transcription factor activity"/>
    <property type="evidence" value="ECO:0007669"/>
    <property type="project" value="UniProtKB-UniRule"/>
</dbReference>
<evidence type="ECO:0000256" key="4">
    <source>
        <dbReference type="ARBA" id="ARBA00023163"/>
    </source>
</evidence>
<comment type="subcellular location">
    <subcellularLocation>
        <location evidence="1 6">Nucleus</location>
    </subcellularLocation>
</comment>
<dbReference type="GO" id="GO:0005634">
    <property type="term" value="C:nucleus"/>
    <property type="evidence" value="ECO:0007669"/>
    <property type="project" value="UniProtKB-SubCell"/>
</dbReference>
<keyword evidence="4 6" id="KW-0804">Transcription</keyword>
<evidence type="ECO:0000256" key="5">
    <source>
        <dbReference type="ARBA" id="ARBA00023242"/>
    </source>
</evidence>
<feature type="region of interest" description="Disordered" evidence="7">
    <location>
        <begin position="182"/>
        <end position="210"/>
    </location>
</feature>
<feature type="compositionally biased region" description="Polar residues" evidence="7">
    <location>
        <begin position="278"/>
        <end position="298"/>
    </location>
</feature>
<dbReference type="Proteomes" id="UP001279734">
    <property type="component" value="Unassembled WGS sequence"/>
</dbReference>
<dbReference type="GO" id="GO:0003677">
    <property type="term" value="F:DNA binding"/>
    <property type="evidence" value="ECO:0007669"/>
    <property type="project" value="UniProtKB-KW"/>
</dbReference>
<dbReference type="EMBL" id="BSYO01000011">
    <property type="protein sequence ID" value="GMH11480.1"/>
    <property type="molecule type" value="Genomic_DNA"/>
</dbReference>
<keyword evidence="9" id="KW-1185">Reference proteome</keyword>
<evidence type="ECO:0000256" key="6">
    <source>
        <dbReference type="RuleBase" id="RU367155"/>
    </source>
</evidence>
<evidence type="ECO:0000313" key="8">
    <source>
        <dbReference type="EMBL" id="GMH11480.1"/>
    </source>
</evidence>
<evidence type="ECO:0000313" key="9">
    <source>
        <dbReference type="Proteomes" id="UP001279734"/>
    </source>
</evidence>
<dbReference type="AlphaFoldDB" id="A0AAD3SH80"/>
<evidence type="ECO:0000256" key="7">
    <source>
        <dbReference type="SAM" id="MobiDB-lite"/>
    </source>
</evidence>
<dbReference type="SMART" id="SM00521">
    <property type="entry name" value="CBF"/>
    <property type="match status" value="1"/>
</dbReference>
<feature type="region of interest" description="Disordered" evidence="7">
    <location>
        <begin position="48"/>
        <end position="77"/>
    </location>
</feature>
<reference evidence="8" key="1">
    <citation type="submission" date="2023-05" db="EMBL/GenBank/DDBJ databases">
        <title>Nepenthes gracilis genome sequencing.</title>
        <authorList>
            <person name="Fukushima K."/>
        </authorList>
    </citation>
    <scope>NUCLEOTIDE SEQUENCE</scope>
    <source>
        <strain evidence="8">SING2019-196</strain>
    </source>
</reference>